<dbReference type="PROSITE" id="PS50893">
    <property type="entry name" value="ABC_TRANSPORTER_2"/>
    <property type="match status" value="1"/>
</dbReference>
<dbReference type="Gene3D" id="3.40.50.300">
    <property type="entry name" value="P-loop containing nucleotide triphosphate hydrolases"/>
    <property type="match status" value="1"/>
</dbReference>
<reference evidence="3" key="1">
    <citation type="journal article" date="2014" name="Front. Microbiol.">
        <title>High frequency of phylogenetically diverse reductive dehalogenase-homologous genes in deep subseafloor sedimentary metagenomes.</title>
        <authorList>
            <person name="Kawai M."/>
            <person name="Futagami T."/>
            <person name="Toyoda A."/>
            <person name="Takaki Y."/>
            <person name="Nishi S."/>
            <person name="Hori S."/>
            <person name="Arai W."/>
            <person name="Tsubouchi T."/>
            <person name="Morono Y."/>
            <person name="Uchiyama I."/>
            <person name="Ito T."/>
            <person name="Fujiyama A."/>
            <person name="Inagaki F."/>
            <person name="Takami H."/>
        </authorList>
    </citation>
    <scope>NUCLEOTIDE SEQUENCE</scope>
    <source>
        <strain evidence="3">Expedition CK06-06</strain>
    </source>
</reference>
<dbReference type="GO" id="GO:0005886">
    <property type="term" value="C:plasma membrane"/>
    <property type="evidence" value="ECO:0007669"/>
    <property type="project" value="TreeGrafter"/>
</dbReference>
<dbReference type="InterPro" id="IPR017871">
    <property type="entry name" value="ABC_transporter-like_CS"/>
</dbReference>
<dbReference type="AlphaFoldDB" id="X0VV53"/>
<dbReference type="GO" id="GO:0005524">
    <property type="term" value="F:ATP binding"/>
    <property type="evidence" value="ECO:0007669"/>
    <property type="project" value="InterPro"/>
</dbReference>
<dbReference type="PROSITE" id="PS00211">
    <property type="entry name" value="ABC_TRANSPORTER_1"/>
    <property type="match status" value="1"/>
</dbReference>
<accession>X0VV53</accession>
<evidence type="ECO:0000256" key="1">
    <source>
        <dbReference type="ARBA" id="ARBA00022448"/>
    </source>
</evidence>
<comment type="caution">
    <text evidence="3">The sequence shown here is derived from an EMBL/GenBank/DDBJ whole genome shotgun (WGS) entry which is preliminary data.</text>
</comment>
<feature type="domain" description="ABC transporter" evidence="2">
    <location>
        <begin position="1"/>
        <end position="195"/>
    </location>
</feature>
<dbReference type="EMBL" id="BARS01021508">
    <property type="protein sequence ID" value="GAG04416.1"/>
    <property type="molecule type" value="Genomic_DNA"/>
</dbReference>
<gene>
    <name evidence="3" type="ORF">S01H1_34536</name>
</gene>
<proteinExistence type="predicted"/>
<protein>
    <recommendedName>
        <fullName evidence="2">ABC transporter domain-containing protein</fullName>
    </recommendedName>
</protein>
<dbReference type="InterPro" id="IPR015854">
    <property type="entry name" value="ABC_transpr_LolD-like"/>
</dbReference>
<dbReference type="GO" id="GO:0022857">
    <property type="term" value="F:transmembrane transporter activity"/>
    <property type="evidence" value="ECO:0007669"/>
    <property type="project" value="TreeGrafter"/>
</dbReference>
<evidence type="ECO:0000259" key="2">
    <source>
        <dbReference type="PROSITE" id="PS50893"/>
    </source>
</evidence>
<evidence type="ECO:0000313" key="3">
    <source>
        <dbReference type="EMBL" id="GAG04416.1"/>
    </source>
</evidence>
<sequence>MLHLIGGLDLPDSGRIIIEGQDIHRLSDRRRTLFRRRRLGIIFQAYNLLPTLTAAENIALPLIMDGRPQAEMDRRVQELIRLVRLEHRATHRPGALSGGEQQRVAIARALLTDPALVLADEPTGNLDSANAEAIWQLLARLSGKLGKSVVMVTHEAAGAVFAQRVLVLRDGELVGEITTADCHGPADLAIRYQELARS</sequence>
<dbReference type="InterPro" id="IPR003439">
    <property type="entry name" value="ABC_transporter-like_ATP-bd"/>
</dbReference>
<dbReference type="CDD" id="cd03255">
    <property type="entry name" value="ABC_MJ0796_LolCDE_FtsE"/>
    <property type="match status" value="1"/>
</dbReference>
<dbReference type="PANTHER" id="PTHR24220">
    <property type="entry name" value="IMPORT ATP-BINDING PROTEIN"/>
    <property type="match status" value="1"/>
</dbReference>
<dbReference type="Pfam" id="PF00005">
    <property type="entry name" value="ABC_tran"/>
    <property type="match status" value="1"/>
</dbReference>
<dbReference type="GO" id="GO:0016887">
    <property type="term" value="F:ATP hydrolysis activity"/>
    <property type="evidence" value="ECO:0007669"/>
    <property type="project" value="InterPro"/>
</dbReference>
<dbReference type="SUPFAM" id="SSF52540">
    <property type="entry name" value="P-loop containing nucleoside triphosphate hydrolases"/>
    <property type="match status" value="1"/>
</dbReference>
<organism evidence="3">
    <name type="scientific">marine sediment metagenome</name>
    <dbReference type="NCBI Taxonomy" id="412755"/>
    <lineage>
        <taxon>unclassified sequences</taxon>
        <taxon>metagenomes</taxon>
        <taxon>ecological metagenomes</taxon>
    </lineage>
</organism>
<dbReference type="InterPro" id="IPR017911">
    <property type="entry name" value="MacB-like_ATP-bd"/>
</dbReference>
<keyword evidence="1" id="KW-0813">Transport</keyword>
<dbReference type="InterPro" id="IPR027417">
    <property type="entry name" value="P-loop_NTPase"/>
</dbReference>
<dbReference type="PANTHER" id="PTHR24220:SF86">
    <property type="entry name" value="ABC TRANSPORTER ABCH.1"/>
    <property type="match status" value="1"/>
</dbReference>
<name>X0VV53_9ZZZZ</name>